<accession>A0AAV7I3Q8</accession>
<proteinExistence type="predicted"/>
<sequence>MLQLSEIPEESDQTAGTRLLKFWSSAYAGTEPATVTGVWTLESFKPFKLPKIIYICDKKKPGTRTILASWKAFLDAIPPLDLAPLRTALTMALITTFTT</sequence>
<evidence type="ECO:0000313" key="1">
    <source>
        <dbReference type="EMBL" id="KAH0541076.1"/>
    </source>
</evidence>
<reference evidence="1 2" key="1">
    <citation type="journal article" date="2021" name="J. Hered.">
        <title>A chromosome-level genome assembly of the parasitoid wasp, Cotesia glomerata (Hymenoptera: Braconidae).</title>
        <authorList>
            <person name="Pinto B.J."/>
            <person name="Weis J.J."/>
            <person name="Gamble T."/>
            <person name="Ode P.J."/>
            <person name="Paul R."/>
            <person name="Zaspel J.M."/>
        </authorList>
    </citation>
    <scope>NUCLEOTIDE SEQUENCE [LARGE SCALE GENOMIC DNA]</scope>
    <source>
        <strain evidence="1">CgM1</strain>
    </source>
</reference>
<protein>
    <submittedName>
        <fullName evidence="1">Uncharacterized protein</fullName>
    </submittedName>
</protein>
<comment type="caution">
    <text evidence="1">The sequence shown here is derived from an EMBL/GenBank/DDBJ whole genome shotgun (WGS) entry which is preliminary data.</text>
</comment>
<dbReference type="EMBL" id="JAHXZJ010002609">
    <property type="protein sequence ID" value="KAH0541076.1"/>
    <property type="molecule type" value="Genomic_DNA"/>
</dbReference>
<dbReference type="AlphaFoldDB" id="A0AAV7I3Q8"/>
<gene>
    <name evidence="1" type="ORF">KQX54_020974</name>
</gene>
<dbReference type="Proteomes" id="UP000826195">
    <property type="component" value="Unassembled WGS sequence"/>
</dbReference>
<organism evidence="1 2">
    <name type="scientific">Cotesia glomerata</name>
    <name type="common">Lepidopteran parasitic wasp</name>
    <name type="synonym">Apanteles glomeratus</name>
    <dbReference type="NCBI Taxonomy" id="32391"/>
    <lineage>
        <taxon>Eukaryota</taxon>
        <taxon>Metazoa</taxon>
        <taxon>Ecdysozoa</taxon>
        <taxon>Arthropoda</taxon>
        <taxon>Hexapoda</taxon>
        <taxon>Insecta</taxon>
        <taxon>Pterygota</taxon>
        <taxon>Neoptera</taxon>
        <taxon>Endopterygota</taxon>
        <taxon>Hymenoptera</taxon>
        <taxon>Apocrita</taxon>
        <taxon>Ichneumonoidea</taxon>
        <taxon>Braconidae</taxon>
        <taxon>Microgastrinae</taxon>
        <taxon>Cotesia</taxon>
    </lineage>
</organism>
<keyword evidence="2" id="KW-1185">Reference proteome</keyword>
<name>A0AAV7I3Q8_COTGL</name>
<evidence type="ECO:0000313" key="2">
    <source>
        <dbReference type="Proteomes" id="UP000826195"/>
    </source>
</evidence>